<dbReference type="SUPFAM" id="SSF160113">
    <property type="entry name" value="YegP-like"/>
    <property type="match status" value="1"/>
</dbReference>
<proteinExistence type="predicted"/>
<dbReference type="InterPro" id="IPR010879">
    <property type="entry name" value="DUF1508"/>
</dbReference>
<name>A0ABR5DEY3_9FLAO</name>
<dbReference type="Gene3D" id="3.30.160.160">
    <property type="entry name" value="YegP-like"/>
    <property type="match status" value="1"/>
</dbReference>
<evidence type="ECO:0000259" key="1">
    <source>
        <dbReference type="Pfam" id="PF07411"/>
    </source>
</evidence>
<feature type="domain" description="DUF1508" evidence="1">
    <location>
        <begin position="20"/>
        <end position="66"/>
    </location>
</feature>
<comment type="caution">
    <text evidence="2">The sequence shown here is derived from an EMBL/GenBank/DDBJ whole genome shotgun (WGS) entry which is preliminary data.</text>
</comment>
<dbReference type="InterPro" id="IPR036913">
    <property type="entry name" value="YegP-like_sf"/>
</dbReference>
<dbReference type="InterPro" id="IPR051141">
    <property type="entry name" value="UPF0339_domain"/>
</dbReference>
<gene>
    <name evidence="2" type="ORF">MB09_15055</name>
</gene>
<dbReference type="PANTHER" id="PTHR40606">
    <property type="match status" value="1"/>
</dbReference>
<dbReference type="EMBL" id="JSVU01000015">
    <property type="protein sequence ID" value="KJJ37327.1"/>
    <property type="molecule type" value="Genomic_DNA"/>
</dbReference>
<dbReference type="Pfam" id="PF07411">
    <property type="entry name" value="DUF1508"/>
    <property type="match status" value="1"/>
</dbReference>
<dbReference type="PANTHER" id="PTHR40606:SF1">
    <property type="entry name" value="UPF0339 PROTEIN YEGP"/>
    <property type="match status" value="1"/>
</dbReference>
<keyword evidence="3" id="KW-1185">Reference proteome</keyword>
<reference evidence="2 3" key="1">
    <citation type="submission" date="2014-10" db="EMBL/GenBank/DDBJ databases">
        <title>Genome sequencing of Vitellibacter vladivostokensis KMM 3516.</title>
        <authorList>
            <person name="Thevarajoo S."/>
            <person name="Selvaratnam C."/>
            <person name="Goh K.M."/>
            <person name="Chong C.S."/>
        </authorList>
    </citation>
    <scope>NUCLEOTIDE SEQUENCE [LARGE SCALE GENOMIC DNA]</scope>
    <source>
        <strain evidence="2 3">KMM 3516</strain>
    </source>
</reference>
<dbReference type="Proteomes" id="UP000033497">
    <property type="component" value="Unassembled WGS sequence"/>
</dbReference>
<organism evidence="2 3">
    <name type="scientific">Aequorivita vladivostokensis</name>
    <dbReference type="NCBI Taxonomy" id="171194"/>
    <lineage>
        <taxon>Bacteria</taxon>
        <taxon>Pseudomonadati</taxon>
        <taxon>Bacteroidota</taxon>
        <taxon>Flavobacteriia</taxon>
        <taxon>Flavobacteriales</taxon>
        <taxon>Flavobacteriaceae</taxon>
        <taxon>Aequorivita</taxon>
    </lineage>
</organism>
<protein>
    <recommendedName>
        <fullName evidence="1">DUF1508 domain-containing protein</fullName>
    </recommendedName>
</protein>
<sequence length="68" mass="7646">MLIKKSINMAYPKFVIKKSSNDKYYFNLHAVNSQIIATSEMYETKVGCKNGIQSVKSNAPNAEIDDQS</sequence>
<evidence type="ECO:0000313" key="2">
    <source>
        <dbReference type="EMBL" id="KJJ37327.1"/>
    </source>
</evidence>
<accession>A0ABR5DEY3</accession>
<evidence type="ECO:0000313" key="3">
    <source>
        <dbReference type="Proteomes" id="UP000033497"/>
    </source>
</evidence>